<sequence length="144" mass="16197">MPRFFLRFGPVVVSIIALAALRDGVSANIVVNPGAHLSSEQTNGEDVYERQLKRVELAEDEDSDERAFDLGSVEGLRALAWRLNIGNWGKARIPPNVVSKMLQLRAKKIDWGLAAAYALYFRNLKYGPYVVDKLKKLHDEDENV</sequence>
<organism evidence="1 2">
    <name type="scientific">Peronosclerospora sorghi</name>
    <dbReference type="NCBI Taxonomy" id="230839"/>
    <lineage>
        <taxon>Eukaryota</taxon>
        <taxon>Sar</taxon>
        <taxon>Stramenopiles</taxon>
        <taxon>Oomycota</taxon>
        <taxon>Peronosporomycetes</taxon>
        <taxon>Peronosporales</taxon>
        <taxon>Peronosporaceae</taxon>
        <taxon>Peronosclerospora</taxon>
    </lineage>
</organism>
<dbReference type="EMBL" id="CM047584">
    <property type="protein sequence ID" value="KAI9912092.1"/>
    <property type="molecule type" value="Genomic_DNA"/>
</dbReference>
<protein>
    <submittedName>
        <fullName evidence="1">Uncharacterized protein</fullName>
    </submittedName>
</protein>
<reference evidence="1 2" key="1">
    <citation type="journal article" date="2022" name="bioRxiv">
        <title>The genome of the oomycete Peronosclerospora sorghi, a cosmopolitan pathogen of maize and sorghum, is inflated with dispersed pseudogenes.</title>
        <authorList>
            <person name="Fletcher K."/>
            <person name="Martin F."/>
            <person name="Isakeit T."/>
            <person name="Cavanaugh K."/>
            <person name="Magill C."/>
            <person name="Michelmore R."/>
        </authorList>
    </citation>
    <scope>NUCLEOTIDE SEQUENCE [LARGE SCALE GENOMIC DNA]</scope>
    <source>
        <strain evidence="1">P6</strain>
    </source>
</reference>
<evidence type="ECO:0000313" key="2">
    <source>
        <dbReference type="Proteomes" id="UP001163321"/>
    </source>
</evidence>
<comment type="caution">
    <text evidence="1">The sequence shown here is derived from an EMBL/GenBank/DDBJ whole genome shotgun (WGS) entry which is preliminary data.</text>
</comment>
<accession>A0ACC0W0N1</accession>
<gene>
    <name evidence="1" type="ORF">PsorP6_009461</name>
</gene>
<dbReference type="Proteomes" id="UP001163321">
    <property type="component" value="Chromosome 5"/>
</dbReference>
<evidence type="ECO:0000313" key="1">
    <source>
        <dbReference type="EMBL" id="KAI9912092.1"/>
    </source>
</evidence>
<proteinExistence type="predicted"/>
<keyword evidence="2" id="KW-1185">Reference proteome</keyword>
<name>A0ACC0W0N1_9STRA</name>